<feature type="compositionally biased region" description="Acidic residues" evidence="5">
    <location>
        <begin position="149"/>
        <end position="158"/>
    </location>
</feature>
<keyword evidence="3" id="KW-0862">Zinc</keyword>
<evidence type="ECO:0000256" key="5">
    <source>
        <dbReference type="SAM" id="MobiDB-lite"/>
    </source>
</evidence>
<dbReference type="Proteomes" id="UP000807353">
    <property type="component" value="Unassembled WGS sequence"/>
</dbReference>
<dbReference type="OrthoDB" id="6105938at2759"/>
<dbReference type="InterPro" id="IPR001841">
    <property type="entry name" value="Znf_RING"/>
</dbReference>
<keyword evidence="1" id="KW-0479">Metal-binding</keyword>
<dbReference type="SUPFAM" id="SSF57850">
    <property type="entry name" value="RING/U-box"/>
    <property type="match status" value="1"/>
</dbReference>
<sequence>MKQLLSSFEDELTCPICCDLFVAAHVGNPCGHSVCGDCGWLWSKKNKDGGCSVCRTKMSKELPMIPNIAIDNLVEKHVQALGSSGDKDWLPNGTKFTEWSFRKKKWKMDAALRAKAKVPARRKAVEIFDFLDPIDLNLAQWIAPDDEDDGDYVNDDIEEHGPTAEHQPRRRRLRSRAAWRQAGHS</sequence>
<proteinExistence type="predicted"/>
<organism evidence="7 8">
    <name type="scientific">Collybia nuda</name>
    <dbReference type="NCBI Taxonomy" id="64659"/>
    <lineage>
        <taxon>Eukaryota</taxon>
        <taxon>Fungi</taxon>
        <taxon>Dikarya</taxon>
        <taxon>Basidiomycota</taxon>
        <taxon>Agaricomycotina</taxon>
        <taxon>Agaricomycetes</taxon>
        <taxon>Agaricomycetidae</taxon>
        <taxon>Agaricales</taxon>
        <taxon>Tricholomatineae</taxon>
        <taxon>Clitocybaceae</taxon>
        <taxon>Collybia</taxon>
    </lineage>
</organism>
<feature type="compositionally biased region" description="Basic residues" evidence="5">
    <location>
        <begin position="168"/>
        <end position="177"/>
    </location>
</feature>
<protein>
    <recommendedName>
        <fullName evidence="6">RING-type domain-containing protein</fullName>
    </recommendedName>
</protein>
<accession>A0A9P6CFX6</accession>
<name>A0A9P6CFX6_9AGAR</name>
<keyword evidence="2 4" id="KW-0863">Zinc-finger</keyword>
<evidence type="ECO:0000313" key="7">
    <source>
        <dbReference type="EMBL" id="KAF9459444.1"/>
    </source>
</evidence>
<evidence type="ECO:0000313" key="8">
    <source>
        <dbReference type="Proteomes" id="UP000807353"/>
    </source>
</evidence>
<dbReference type="PROSITE" id="PS50089">
    <property type="entry name" value="ZF_RING_2"/>
    <property type="match status" value="1"/>
</dbReference>
<evidence type="ECO:0000259" key="6">
    <source>
        <dbReference type="PROSITE" id="PS50089"/>
    </source>
</evidence>
<comment type="caution">
    <text evidence="7">The sequence shown here is derived from an EMBL/GenBank/DDBJ whole genome shotgun (WGS) entry which is preliminary data.</text>
</comment>
<evidence type="ECO:0000256" key="4">
    <source>
        <dbReference type="PROSITE-ProRule" id="PRU00175"/>
    </source>
</evidence>
<dbReference type="InterPro" id="IPR018957">
    <property type="entry name" value="Znf_C3HC4_RING-type"/>
</dbReference>
<dbReference type="AlphaFoldDB" id="A0A9P6CFX6"/>
<reference evidence="7" key="1">
    <citation type="submission" date="2020-11" db="EMBL/GenBank/DDBJ databases">
        <authorList>
            <consortium name="DOE Joint Genome Institute"/>
            <person name="Ahrendt S."/>
            <person name="Riley R."/>
            <person name="Andreopoulos W."/>
            <person name="Labutti K."/>
            <person name="Pangilinan J."/>
            <person name="Ruiz-Duenas F.J."/>
            <person name="Barrasa J.M."/>
            <person name="Sanchez-Garcia M."/>
            <person name="Camarero S."/>
            <person name="Miyauchi S."/>
            <person name="Serrano A."/>
            <person name="Linde D."/>
            <person name="Babiker R."/>
            <person name="Drula E."/>
            <person name="Ayuso-Fernandez I."/>
            <person name="Pacheco R."/>
            <person name="Padilla G."/>
            <person name="Ferreira P."/>
            <person name="Barriuso J."/>
            <person name="Kellner H."/>
            <person name="Castanera R."/>
            <person name="Alfaro M."/>
            <person name="Ramirez L."/>
            <person name="Pisabarro A.G."/>
            <person name="Kuo A."/>
            <person name="Tritt A."/>
            <person name="Lipzen A."/>
            <person name="He G."/>
            <person name="Yan M."/>
            <person name="Ng V."/>
            <person name="Cullen D."/>
            <person name="Martin F."/>
            <person name="Rosso M.-N."/>
            <person name="Henrissat B."/>
            <person name="Hibbett D."/>
            <person name="Martinez A.T."/>
            <person name="Grigoriev I.V."/>
        </authorList>
    </citation>
    <scope>NUCLEOTIDE SEQUENCE</scope>
    <source>
        <strain evidence="7">CBS 247.69</strain>
    </source>
</reference>
<keyword evidence="8" id="KW-1185">Reference proteome</keyword>
<evidence type="ECO:0000256" key="1">
    <source>
        <dbReference type="ARBA" id="ARBA00022723"/>
    </source>
</evidence>
<evidence type="ECO:0000256" key="3">
    <source>
        <dbReference type="ARBA" id="ARBA00022833"/>
    </source>
</evidence>
<feature type="domain" description="RING-type" evidence="6">
    <location>
        <begin position="14"/>
        <end position="55"/>
    </location>
</feature>
<dbReference type="Pfam" id="PF00097">
    <property type="entry name" value="zf-C3HC4"/>
    <property type="match status" value="1"/>
</dbReference>
<dbReference type="InterPro" id="IPR013083">
    <property type="entry name" value="Znf_RING/FYVE/PHD"/>
</dbReference>
<evidence type="ECO:0000256" key="2">
    <source>
        <dbReference type="ARBA" id="ARBA00022771"/>
    </source>
</evidence>
<dbReference type="EMBL" id="MU150316">
    <property type="protein sequence ID" value="KAF9459444.1"/>
    <property type="molecule type" value="Genomic_DNA"/>
</dbReference>
<dbReference type="GO" id="GO:0008270">
    <property type="term" value="F:zinc ion binding"/>
    <property type="evidence" value="ECO:0007669"/>
    <property type="project" value="UniProtKB-KW"/>
</dbReference>
<feature type="region of interest" description="Disordered" evidence="5">
    <location>
        <begin position="149"/>
        <end position="185"/>
    </location>
</feature>
<gene>
    <name evidence="7" type="ORF">BDZ94DRAFT_1268195</name>
</gene>
<dbReference type="Gene3D" id="3.30.40.10">
    <property type="entry name" value="Zinc/RING finger domain, C3HC4 (zinc finger)"/>
    <property type="match status" value="1"/>
</dbReference>